<organism evidence="1 2">
    <name type="scientific">Vibrio navarrensis</name>
    <dbReference type="NCBI Taxonomy" id="29495"/>
    <lineage>
        <taxon>Bacteria</taxon>
        <taxon>Pseudomonadati</taxon>
        <taxon>Pseudomonadota</taxon>
        <taxon>Gammaproteobacteria</taxon>
        <taxon>Vibrionales</taxon>
        <taxon>Vibrionaceae</taxon>
        <taxon>Vibrio</taxon>
    </lineage>
</organism>
<proteinExistence type="predicted"/>
<dbReference type="AlphaFoldDB" id="A0AAJ4I8N4"/>
<accession>A0AAJ4I8N4</accession>
<dbReference type="SUPFAM" id="SSF57938">
    <property type="entry name" value="DnaJ/Hsp40 cysteine-rich domain"/>
    <property type="match status" value="1"/>
</dbReference>
<dbReference type="NCBIfam" id="TIGR02642">
    <property type="entry name" value="phage_xxxx"/>
    <property type="match status" value="1"/>
</dbReference>
<dbReference type="Proteomes" id="UP000594435">
    <property type="component" value="Chromosome 1"/>
</dbReference>
<dbReference type="RefSeq" id="WP_337970679.1">
    <property type="nucleotide sequence ID" value="NZ_CP065217.1"/>
</dbReference>
<protein>
    <submittedName>
        <fullName evidence="1">Uncharacterized protein</fullName>
    </submittedName>
</protein>
<dbReference type="EMBL" id="CP065217">
    <property type="protein sequence ID" value="QPL52422.1"/>
    <property type="molecule type" value="Genomic_DNA"/>
</dbReference>
<evidence type="ECO:0000313" key="1">
    <source>
        <dbReference type="EMBL" id="QPL52422.1"/>
    </source>
</evidence>
<gene>
    <name evidence="1" type="ORF">I3X05_10360</name>
</gene>
<dbReference type="InterPro" id="IPR013464">
    <property type="entry name" value="CHP02642"/>
</dbReference>
<dbReference type="InterPro" id="IPR038500">
    <property type="entry name" value="Antitermination_sf"/>
</dbReference>
<name>A0AAJ4I8N4_9VIBR</name>
<dbReference type="Gene3D" id="1.10.274.110">
    <property type="match status" value="1"/>
</dbReference>
<dbReference type="InterPro" id="IPR036410">
    <property type="entry name" value="HSP_DnaJ_Cys-rich_dom_sf"/>
</dbReference>
<sequence length="249" mass="28216">MLAKLHAPKAMIVESKVGRRRLTPDVILAAFSAELLHHPVGRTIIEARYLGDEAARLTFIDHVRATVAQEKVNHVSAVADIVANLVLQVPLRSQRVKLRSLYKKYDARSKRSLKLIDTWKLRIKSMEKSGNLSMQPLIEKHQQDIELEKARLHEHAQMKAGESLNCPKCHGSGNYLLRLCNECGGVGMLRPTREQIYAEFRQLGVRISEEDFARTFLPVITELVSGYCRQEIIAADALEKRLRLEKFGG</sequence>
<reference evidence="1 2" key="1">
    <citation type="submission" date="2020-11" db="EMBL/GenBank/DDBJ databases">
        <title>Complete and Circularized Genome Assembly of a human isolate of Vibrio navarrensis biotype pommerensis with MiSeq and MinION Sequence Data.</title>
        <authorList>
            <person name="Schwartz K."/>
            <person name="Borowiak M."/>
            <person name="Deneke C."/>
            <person name="Balau V."/>
            <person name="Metelmann C."/>
            <person name="Strauch E."/>
        </authorList>
    </citation>
    <scope>NUCLEOTIDE SEQUENCE [LARGE SCALE GENOMIC DNA]</scope>
    <source>
        <strain evidence="1 2">20-VB00237</strain>
    </source>
</reference>
<evidence type="ECO:0000313" key="2">
    <source>
        <dbReference type="Proteomes" id="UP000594435"/>
    </source>
</evidence>